<dbReference type="SUPFAM" id="SSF48065">
    <property type="entry name" value="DBL homology domain (DH-domain)"/>
    <property type="match status" value="1"/>
</dbReference>
<dbReference type="PROSITE" id="PS50010">
    <property type="entry name" value="DH_2"/>
    <property type="match status" value="1"/>
</dbReference>
<dbReference type="Gene3D" id="1.10.418.10">
    <property type="entry name" value="Calponin-like domain"/>
    <property type="match status" value="1"/>
</dbReference>
<dbReference type="Gene3D" id="1.20.900.10">
    <property type="entry name" value="Dbl homology (DH) domain"/>
    <property type="match status" value="1"/>
</dbReference>
<dbReference type="CDD" id="cd00014">
    <property type="entry name" value="CH_SF"/>
    <property type="match status" value="1"/>
</dbReference>
<feature type="compositionally biased region" description="Low complexity" evidence="1">
    <location>
        <begin position="200"/>
        <end position="228"/>
    </location>
</feature>
<dbReference type="Pfam" id="PF06395">
    <property type="entry name" value="CDC24"/>
    <property type="match status" value="1"/>
</dbReference>
<dbReference type="SUPFAM" id="SSF50729">
    <property type="entry name" value="PH domain-like"/>
    <property type="match status" value="1"/>
</dbReference>
<keyword evidence="4" id="KW-1185">Reference proteome</keyword>
<dbReference type="GO" id="GO:0031106">
    <property type="term" value="P:septin ring organization"/>
    <property type="evidence" value="ECO:0007669"/>
    <property type="project" value="TreeGrafter"/>
</dbReference>
<dbReference type="Pfam" id="PF15411">
    <property type="entry name" value="PH_10"/>
    <property type="match status" value="1"/>
</dbReference>
<evidence type="ECO:0000256" key="1">
    <source>
        <dbReference type="SAM" id="MobiDB-lite"/>
    </source>
</evidence>
<dbReference type="InterPro" id="IPR011993">
    <property type="entry name" value="PH-like_dom_sf"/>
</dbReference>
<dbReference type="InterPro" id="IPR036872">
    <property type="entry name" value="CH_dom_sf"/>
</dbReference>
<dbReference type="PANTHER" id="PTHR47339:SF1">
    <property type="entry name" value="CELL DIVISION CONTROL PROTEIN 24"/>
    <property type="match status" value="1"/>
</dbReference>
<evidence type="ECO:0000313" key="4">
    <source>
        <dbReference type="Proteomes" id="UP001140502"/>
    </source>
</evidence>
<sequence>MADPLSIAASIAGLLSTTGQIAKFLGPYVSAAKETPQITAHVYSEVQSTQVILAGLQDLTQNLGAVQARHAALIAVHQVVTILTDGVLLFSELEAVVRSLPPREGSDQRLPLRARLQWARKESTFTPLLTRVQGFKSSMTLMLMILQSDSDRVAVQHQEQLSVNINTLLESNHALSRRLMNLEDALDVQTIVSKRMSLMSVSGTGPQSSSSVETQTTLTDTSTQPTSQESNLDLSKFDFEDDLESSRAYRRAQRDTMDFSFRSSIAPSNIWSIYSGLSLGDISIMSVVALPVYQEDITNSENYDFGAGIQVPAAIPQTKKADKGLLHECIEIKLKMLQLPEINEYFEQDPSSDIAFYELWGVLSKGMPLLKLIQALDPQIDIVVDSRMRSPGGRGATQDAIFQFLQYCRNDLKLSVGNLFTISDLMGVDAYGFSKVITVVSFIIEKLTVSGVVSAVDAQLEELVPNRANLSPTDEQARLLLEEFLADQNVFVRQLQELVEIETSIEVDGTLFRNDMIEIFGHAEPLTSMHIGLLVRMEQNLFLPFSDQRWTEVFQFYLDYISEESEFVANEQKARAKIRSCLVQDNHSLGNPLHIPLTRCLRILPLPAQRLAAYSVFLKELSRIGSMYSPQWPDLKLARANLRQATSIVNEMVRSEETTEAFTELRHRVQDWRGHNPNTFGTLLLYDSVVITKDNVRRPYRAYLFRNILLICKELEPQRKQRGLLFWRSKLPQKDKQTKLQLKGRIFLNVIDSVTVRSNGSYTCDVLWHASNEEDRQSFSFEFAAAAQMNLWVSKLNEARAKFKAAYGTERDINSQLLTEGVEPAISGDEAD</sequence>
<dbReference type="Proteomes" id="UP001140502">
    <property type="component" value="Unassembled WGS sequence"/>
</dbReference>
<proteinExistence type="predicted"/>
<reference evidence="3" key="1">
    <citation type="submission" date="2022-10" db="EMBL/GenBank/DDBJ databases">
        <title>Tapping the CABI collections for fungal endophytes: first genome assemblies for Collariella, Neodidymelliopsis, Ascochyta clinopodiicola, Didymella pomorum, Didymosphaeria variabile, Neocosmospora piperis and Neocucurbitaria cava.</title>
        <authorList>
            <person name="Hill R."/>
        </authorList>
    </citation>
    <scope>NUCLEOTIDE SEQUENCE</scope>
    <source>
        <strain evidence="3">IMI 366586</strain>
    </source>
</reference>
<dbReference type="GO" id="GO:0005737">
    <property type="term" value="C:cytoplasm"/>
    <property type="evidence" value="ECO:0007669"/>
    <property type="project" value="TreeGrafter"/>
</dbReference>
<dbReference type="GO" id="GO:0030010">
    <property type="term" value="P:establishment of cell polarity"/>
    <property type="evidence" value="ECO:0007669"/>
    <property type="project" value="TreeGrafter"/>
</dbReference>
<dbReference type="OrthoDB" id="19923at2759"/>
<evidence type="ECO:0000259" key="2">
    <source>
        <dbReference type="PROSITE" id="PS50010"/>
    </source>
</evidence>
<dbReference type="GO" id="GO:0005085">
    <property type="term" value="F:guanyl-nucleotide exchange factor activity"/>
    <property type="evidence" value="ECO:0007669"/>
    <property type="project" value="InterPro"/>
</dbReference>
<dbReference type="Gene3D" id="2.30.29.30">
    <property type="entry name" value="Pleckstrin-homology domain (PH domain)/Phosphotyrosine-binding domain (PTB)"/>
    <property type="match status" value="1"/>
</dbReference>
<feature type="domain" description="DH" evidence="2">
    <location>
        <begin position="476"/>
        <end position="652"/>
    </location>
</feature>
<dbReference type="GO" id="GO:0000935">
    <property type="term" value="C:division septum"/>
    <property type="evidence" value="ECO:0007669"/>
    <property type="project" value="TreeGrafter"/>
</dbReference>
<evidence type="ECO:0000313" key="3">
    <source>
        <dbReference type="EMBL" id="KAJ4324572.1"/>
    </source>
</evidence>
<name>A0A9W8WGZ8_9HYPO</name>
<dbReference type="GO" id="GO:0043332">
    <property type="term" value="C:mating projection tip"/>
    <property type="evidence" value="ECO:0007669"/>
    <property type="project" value="TreeGrafter"/>
</dbReference>
<feature type="region of interest" description="Disordered" evidence="1">
    <location>
        <begin position="200"/>
        <end position="235"/>
    </location>
</feature>
<comment type="caution">
    <text evidence="3">The sequence shown here is derived from an EMBL/GenBank/DDBJ whole genome shotgun (WGS) entry which is preliminary data.</text>
</comment>
<gene>
    <name evidence="3" type="ORF">N0V84_003851</name>
</gene>
<dbReference type="GO" id="GO:0005634">
    <property type="term" value="C:nucleus"/>
    <property type="evidence" value="ECO:0007669"/>
    <property type="project" value="TreeGrafter"/>
</dbReference>
<accession>A0A9W8WGZ8</accession>
<dbReference type="InterPro" id="IPR035899">
    <property type="entry name" value="DBL_dom_sf"/>
</dbReference>
<dbReference type="EMBL" id="JAPEUR010000058">
    <property type="protein sequence ID" value="KAJ4324572.1"/>
    <property type="molecule type" value="Genomic_DNA"/>
</dbReference>
<dbReference type="InterPro" id="IPR053026">
    <property type="entry name" value="CDC42_GEF"/>
</dbReference>
<organism evidence="3 4">
    <name type="scientific">Fusarium piperis</name>
    <dbReference type="NCBI Taxonomy" id="1435070"/>
    <lineage>
        <taxon>Eukaryota</taxon>
        <taxon>Fungi</taxon>
        <taxon>Dikarya</taxon>
        <taxon>Ascomycota</taxon>
        <taxon>Pezizomycotina</taxon>
        <taxon>Sordariomycetes</taxon>
        <taxon>Hypocreomycetidae</taxon>
        <taxon>Hypocreales</taxon>
        <taxon>Nectriaceae</taxon>
        <taxon>Fusarium</taxon>
        <taxon>Fusarium solani species complex</taxon>
    </lineage>
</organism>
<dbReference type="InterPro" id="IPR010481">
    <property type="entry name" value="Cdc24/Scd1_N"/>
</dbReference>
<protein>
    <recommendedName>
        <fullName evidence="2">DH domain-containing protein</fullName>
    </recommendedName>
</protein>
<dbReference type="AlphaFoldDB" id="A0A9W8WGZ8"/>
<dbReference type="PANTHER" id="PTHR47339">
    <property type="entry name" value="CELL DIVISION CONTROL PROTEIN 24"/>
    <property type="match status" value="1"/>
</dbReference>
<dbReference type="InterPro" id="IPR000219">
    <property type="entry name" value="DH_dom"/>
</dbReference>